<feature type="compositionally biased region" description="Polar residues" evidence="3">
    <location>
        <begin position="140"/>
        <end position="149"/>
    </location>
</feature>
<evidence type="ECO:0000256" key="1">
    <source>
        <dbReference type="ARBA" id="ARBA00006502"/>
    </source>
</evidence>
<evidence type="ECO:0000256" key="2">
    <source>
        <dbReference type="ARBA" id="ARBA00016161"/>
    </source>
</evidence>
<dbReference type="Pfam" id="PF15477">
    <property type="entry name" value="SMAP"/>
    <property type="match status" value="1"/>
</dbReference>
<sequence length="192" mass="21468">MDDTTTVKQKASEEKTIEVHSANSWETADLGDKQRNEKFLRLMGASKKEHHGKIVIGEKTPTHARDRAAEAQRQEELEEQFSQGMEHRLAGGKKGHLGLGFHPDEKGESEGGAAEKEADDDDKTEKEADDDKTEKEASPSEKTSNSGSQSKDEQALSEQEPDSCKKEEKKRESLDKDGEHERKKMKFIKSSS</sequence>
<feature type="region of interest" description="Disordered" evidence="3">
    <location>
        <begin position="1"/>
        <end position="192"/>
    </location>
</feature>
<proteinExistence type="inferred from homology"/>
<feature type="compositionally biased region" description="Basic and acidic residues" evidence="3">
    <location>
        <begin position="30"/>
        <end position="40"/>
    </location>
</feature>
<gene>
    <name evidence="5" type="ORF">PoB_000211700</name>
</gene>
<accession>A0AAV3XZL1</accession>
<feature type="compositionally biased region" description="Basic and acidic residues" evidence="3">
    <location>
        <begin position="162"/>
        <end position="182"/>
    </location>
</feature>
<feature type="compositionally biased region" description="Basic and acidic residues" evidence="3">
    <location>
        <begin position="60"/>
        <end position="75"/>
    </location>
</feature>
<reference evidence="5 6" key="1">
    <citation type="journal article" date="2021" name="Elife">
        <title>Chloroplast acquisition without the gene transfer in kleptoplastic sea slugs, Plakobranchus ocellatus.</title>
        <authorList>
            <person name="Maeda T."/>
            <person name="Takahashi S."/>
            <person name="Yoshida T."/>
            <person name="Shimamura S."/>
            <person name="Takaki Y."/>
            <person name="Nagai Y."/>
            <person name="Toyoda A."/>
            <person name="Suzuki Y."/>
            <person name="Arimoto A."/>
            <person name="Ishii H."/>
            <person name="Satoh N."/>
            <person name="Nishiyama T."/>
            <person name="Hasebe M."/>
            <person name="Maruyama T."/>
            <person name="Minagawa J."/>
            <person name="Obokata J."/>
            <person name="Shigenobu S."/>
        </authorList>
    </citation>
    <scope>NUCLEOTIDE SEQUENCE [LARGE SCALE GENOMIC DNA]</scope>
</reference>
<keyword evidence="6" id="KW-1185">Reference proteome</keyword>
<protein>
    <recommendedName>
        <fullName evidence="2">Small acidic protein</fullName>
    </recommendedName>
</protein>
<evidence type="ECO:0000256" key="3">
    <source>
        <dbReference type="SAM" id="MobiDB-lite"/>
    </source>
</evidence>
<dbReference type="InterPro" id="IPR028124">
    <property type="entry name" value="SMAP_dom"/>
</dbReference>
<feature type="domain" description="Small acidic protein-like" evidence="4">
    <location>
        <begin position="25"/>
        <end position="100"/>
    </location>
</feature>
<dbReference type="PANTHER" id="PTHR22175">
    <property type="entry name" value="SMALL ACIDIC PROTEIN-RELATED"/>
    <property type="match status" value="1"/>
</dbReference>
<dbReference type="Proteomes" id="UP000735302">
    <property type="component" value="Unassembled WGS sequence"/>
</dbReference>
<comment type="caution">
    <text evidence="5">The sequence shown here is derived from an EMBL/GenBank/DDBJ whole genome shotgun (WGS) entry which is preliminary data.</text>
</comment>
<feature type="compositionally biased region" description="Acidic residues" evidence="3">
    <location>
        <begin position="117"/>
        <end position="131"/>
    </location>
</feature>
<evidence type="ECO:0000313" key="6">
    <source>
        <dbReference type="Proteomes" id="UP000735302"/>
    </source>
</evidence>
<dbReference type="InterPro" id="IPR026714">
    <property type="entry name" value="SMAP"/>
</dbReference>
<organism evidence="5 6">
    <name type="scientific">Plakobranchus ocellatus</name>
    <dbReference type="NCBI Taxonomy" id="259542"/>
    <lineage>
        <taxon>Eukaryota</taxon>
        <taxon>Metazoa</taxon>
        <taxon>Spiralia</taxon>
        <taxon>Lophotrochozoa</taxon>
        <taxon>Mollusca</taxon>
        <taxon>Gastropoda</taxon>
        <taxon>Heterobranchia</taxon>
        <taxon>Euthyneura</taxon>
        <taxon>Panpulmonata</taxon>
        <taxon>Sacoglossa</taxon>
        <taxon>Placobranchoidea</taxon>
        <taxon>Plakobranchidae</taxon>
        <taxon>Plakobranchus</taxon>
    </lineage>
</organism>
<dbReference type="PANTHER" id="PTHR22175:SF0">
    <property type="entry name" value="SMALL ACIDIC PROTEIN"/>
    <property type="match status" value="1"/>
</dbReference>
<feature type="compositionally biased region" description="Basic residues" evidence="3">
    <location>
        <begin position="183"/>
        <end position="192"/>
    </location>
</feature>
<evidence type="ECO:0000259" key="4">
    <source>
        <dbReference type="Pfam" id="PF15477"/>
    </source>
</evidence>
<dbReference type="EMBL" id="BLXT01000273">
    <property type="protein sequence ID" value="GFN75611.1"/>
    <property type="molecule type" value="Genomic_DNA"/>
</dbReference>
<dbReference type="AlphaFoldDB" id="A0AAV3XZL1"/>
<feature type="compositionally biased region" description="Basic and acidic residues" evidence="3">
    <location>
        <begin position="102"/>
        <end position="116"/>
    </location>
</feature>
<comment type="similarity">
    <text evidence="1">Belongs to the SMAP family.</text>
</comment>
<evidence type="ECO:0000313" key="5">
    <source>
        <dbReference type="EMBL" id="GFN75611.1"/>
    </source>
</evidence>
<name>A0AAV3XZL1_9GAST</name>